<comment type="cofactor">
    <cofactor evidence="1">
        <name>Cu(2+)</name>
        <dbReference type="ChEBI" id="CHEBI:29036"/>
    </cofactor>
</comment>
<evidence type="ECO:0000256" key="2">
    <source>
        <dbReference type="ARBA" id="ARBA00005941"/>
    </source>
</evidence>
<dbReference type="InterPro" id="IPR036073">
    <property type="entry name" value="Desulfoferrodoxin_Fe-bd_dom_sf"/>
</dbReference>
<feature type="binding site" evidence="12">
    <location>
        <position position="132"/>
    </location>
    <ligand>
        <name>Fe cation</name>
        <dbReference type="ChEBI" id="CHEBI:24875"/>
        <label>1</label>
    </ligand>
</feature>
<feature type="binding site" evidence="12">
    <location>
        <position position="42"/>
    </location>
    <ligand>
        <name>Fe cation</name>
        <dbReference type="ChEBI" id="CHEBI:24875"/>
        <label>1</label>
    </ligand>
</feature>
<accession>A0A0S6UGG5</accession>
<dbReference type="Gene3D" id="2.60.40.730">
    <property type="entry name" value="SOR catalytic domain"/>
    <property type="match status" value="1"/>
</dbReference>
<comment type="cofactor">
    <cofactor evidence="12">
        <name>Fe(2+)</name>
        <dbReference type="ChEBI" id="CHEBI:29033"/>
    </cofactor>
    <text evidence="12">Binds 1 Fe(2+) ion per subunit. The iron ion 2 is coordinated via four histidines and one cysteine residue.</text>
</comment>
<evidence type="ECO:0000259" key="13">
    <source>
        <dbReference type="Pfam" id="PF01880"/>
    </source>
</evidence>
<gene>
    <name evidence="15" type="ORF">MTY_2405</name>
</gene>
<feature type="binding site" evidence="12">
    <location>
        <position position="26"/>
    </location>
    <ligand>
        <name>Fe cation</name>
        <dbReference type="ChEBI" id="CHEBI:24875"/>
        <label>1</label>
    </ligand>
</feature>
<dbReference type="Pfam" id="PF01880">
    <property type="entry name" value="Desulfoferrodox"/>
    <property type="match status" value="1"/>
</dbReference>
<organism evidence="15">
    <name type="scientific">Moorella thermoacetica Y72</name>
    <dbReference type="NCBI Taxonomy" id="1325331"/>
    <lineage>
        <taxon>Bacteria</taxon>
        <taxon>Bacillati</taxon>
        <taxon>Bacillota</taxon>
        <taxon>Clostridia</taxon>
        <taxon>Neomoorellales</taxon>
        <taxon>Neomoorellaceae</taxon>
        <taxon>Neomoorella</taxon>
    </lineage>
</organism>
<keyword evidence="8 12" id="KW-0408">Iron</keyword>
<feature type="binding site" evidence="12">
    <location>
        <position position="43"/>
    </location>
    <ligand>
        <name>Fe cation</name>
        <dbReference type="ChEBI" id="CHEBI:24875"/>
        <label>1</label>
    </ligand>
</feature>
<comment type="catalytic activity">
    <reaction evidence="11">
        <text>reduced [rubredoxin] + superoxide + 2 H(+) = oxidized [rubredoxin] + H2O2</text>
        <dbReference type="Rhea" id="RHEA:21324"/>
        <dbReference type="Rhea" id="RHEA-COMP:10302"/>
        <dbReference type="Rhea" id="RHEA-COMP:10303"/>
        <dbReference type="ChEBI" id="CHEBI:15378"/>
        <dbReference type="ChEBI" id="CHEBI:16240"/>
        <dbReference type="ChEBI" id="CHEBI:18421"/>
        <dbReference type="ChEBI" id="CHEBI:29033"/>
        <dbReference type="ChEBI" id="CHEBI:29034"/>
        <dbReference type="EC" id="1.15.1.2"/>
    </reaction>
</comment>
<dbReference type="AlphaFoldDB" id="A0A0S6UGG5"/>
<evidence type="ECO:0000313" key="15">
    <source>
        <dbReference type="EMBL" id="GAF27064.1"/>
    </source>
</evidence>
<dbReference type="GO" id="GO:0005506">
    <property type="term" value="F:iron ion binding"/>
    <property type="evidence" value="ECO:0007669"/>
    <property type="project" value="InterPro"/>
</dbReference>
<feature type="domain" description="Desulfoferrodoxin N-terminal" evidence="14">
    <location>
        <begin position="18"/>
        <end position="50"/>
    </location>
</feature>
<dbReference type="Gene3D" id="2.20.28.100">
    <property type="entry name" value="Desulphoferrodoxin, N-terminal domain"/>
    <property type="match status" value="1"/>
</dbReference>
<comment type="function">
    <text evidence="9">Catalyzes the one-electron reduction of superoxide anion radical to hydrogen peroxide at a nonheme ferrous iron center. Plays a fundamental role in case of oxidative stress via its superoxide detoxification activity.</text>
</comment>
<dbReference type="NCBIfam" id="TIGR00332">
    <property type="entry name" value="neela_ferrous"/>
    <property type="match status" value="1"/>
</dbReference>
<feature type="binding site" evidence="12">
    <location>
        <position position="88"/>
    </location>
    <ligand>
        <name>Fe cation</name>
        <dbReference type="ChEBI" id="CHEBI:24875"/>
        <label>1</label>
    </ligand>
</feature>
<evidence type="ECO:0000259" key="14">
    <source>
        <dbReference type="Pfam" id="PF06397"/>
    </source>
</evidence>
<keyword evidence="5" id="KW-0813">Transport</keyword>
<evidence type="ECO:0000256" key="7">
    <source>
        <dbReference type="ARBA" id="ARBA00022982"/>
    </source>
</evidence>
<evidence type="ECO:0000256" key="11">
    <source>
        <dbReference type="ARBA" id="ARBA00047448"/>
    </source>
</evidence>
<dbReference type="InterPro" id="IPR004793">
    <property type="entry name" value="Desulfoferrodoxin_rbo"/>
</dbReference>
<evidence type="ECO:0000256" key="1">
    <source>
        <dbReference type="ARBA" id="ARBA00001973"/>
    </source>
</evidence>
<dbReference type="SUPFAM" id="SSF49367">
    <property type="entry name" value="Superoxide reductase-like"/>
    <property type="match status" value="1"/>
</dbReference>
<dbReference type="NCBIfam" id="TIGR00319">
    <property type="entry name" value="desulf_FeS4"/>
    <property type="match status" value="1"/>
</dbReference>
<sequence length="138" mass="15059">MQIIILIKKGARNMAAITQVYKCNICGNIVTILHPGRGALVCCGKPMELLVENTVDASKEKHVPVVTKVDGGFKVTVGSVSHPMEEKHYIEWIELQASGQFLRQHLEPGDAPEAFFLTAASSATARAYCNLHGLWQGN</sequence>
<keyword evidence="7" id="KW-0249">Electron transport</keyword>
<dbReference type="InterPro" id="IPR002742">
    <property type="entry name" value="Desulfoferrodoxin_Fe-bd_dom"/>
</dbReference>
<dbReference type="Proteomes" id="UP000063718">
    <property type="component" value="Unassembled WGS sequence"/>
</dbReference>
<evidence type="ECO:0000256" key="10">
    <source>
        <dbReference type="ARBA" id="ARBA00031398"/>
    </source>
</evidence>
<reference evidence="15" key="1">
    <citation type="journal article" date="2014" name="Gene">
        <title>Genome-guided analysis of transformation efficiency and carbon dioxide assimilation by Moorella thermoacetica Y72.</title>
        <authorList>
            <person name="Tsukahara K."/>
            <person name="Kita A."/>
            <person name="Nakashimada Y."/>
            <person name="Hoshino T."/>
            <person name="Murakami K."/>
        </authorList>
    </citation>
    <scope>NUCLEOTIDE SEQUENCE [LARGE SCALE GENOMIC DNA]</scope>
    <source>
        <strain evidence="15">Y72</strain>
    </source>
</reference>
<feature type="binding site" evidence="12">
    <location>
        <position position="129"/>
    </location>
    <ligand>
        <name>Fe cation</name>
        <dbReference type="ChEBI" id="CHEBI:24875"/>
        <label>1</label>
    </ligand>
</feature>
<evidence type="ECO:0000256" key="6">
    <source>
        <dbReference type="ARBA" id="ARBA00022723"/>
    </source>
</evidence>
<evidence type="ECO:0000256" key="9">
    <source>
        <dbReference type="ARBA" id="ARBA00024690"/>
    </source>
</evidence>
<feature type="domain" description="Desulfoferrodoxin ferrous iron-binding" evidence="13">
    <location>
        <begin position="55"/>
        <end position="137"/>
    </location>
</feature>
<dbReference type="SUPFAM" id="SSF57802">
    <property type="entry name" value="Rubredoxin-like"/>
    <property type="match status" value="1"/>
</dbReference>
<dbReference type="GO" id="GO:0019430">
    <property type="term" value="P:removal of superoxide radicals"/>
    <property type="evidence" value="ECO:0007669"/>
    <property type="project" value="InterPro"/>
</dbReference>
<comment type="similarity">
    <text evidence="2">Belongs to the desulfoferrodoxin family.</text>
</comment>
<evidence type="ECO:0000256" key="12">
    <source>
        <dbReference type="PIRSR" id="PIRSR604793-1"/>
    </source>
</evidence>
<dbReference type="EC" id="1.15.1.2" evidence="3"/>
<feature type="binding site" evidence="12">
    <location>
        <position position="82"/>
    </location>
    <ligand>
        <name>Fe cation</name>
        <dbReference type="ChEBI" id="CHEBI:24875"/>
        <label>1</label>
    </ligand>
</feature>
<protein>
    <recommendedName>
        <fullName evidence="4">Desulfoferrodoxin</fullName>
        <ecNumber evidence="3">1.15.1.2</ecNumber>
    </recommendedName>
    <alternativeName>
        <fullName evidence="10">Superoxide reductase</fullName>
    </alternativeName>
</protein>
<feature type="binding site" evidence="12">
    <location>
        <position position="62"/>
    </location>
    <ligand>
        <name>Fe cation</name>
        <dbReference type="ChEBI" id="CHEBI:24875"/>
        <label>1</label>
    </ligand>
</feature>
<dbReference type="NCBIfam" id="TIGR00320">
    <property type="entry name" value="dfx_rbo"/>
    <property type="match status" value="1"/>
</dbReference>
<comment type="cofactor">
    <cofactor evidence="12">
        <name>Fe(3+)</name>
        <dbReference type="ChEBI" id="CHEBI:29034"/>
    </cofactor>
    <text evidence="12">Binds 1 Fe(3+) ion per subunit. The iron ion 1 is coordinated via 4 cysteine residues.</text>
</comment>
<name>A0A0S6UGG5_NEOTH</name>
<evidence type="ECO:0000256" key="8">
    <source>
        <dbReference type="ARBA" id="ARBA00023004"/>
    </source>
</evidence>
<feature type="binding site" evidence="12">
    <location>
        <position position="23"/>
    </location>
    <ligand>
        <name>Fe cation</name>
        <dbReference type="ChEBI" id="CHEBI:24875"/>
        <label>1</label>
    </ligand>
</feature>
<dbReference type="CDD" id="cd00974">
    <property type="entry name" value="DSRD"/>
    <property type="match status" value="1"/>
</dbReference>
<dbReference type="InterPro" id="IPR038094">
    <property type="entry name" value="Desulfoferrodoxin_N_sf"/>
</dbReference>
<evidence type="ECO:0000256" key="5">
    <source>
        <dbReference type="ARBA" id="ARBA00022448"/>
    </source>
</evidence>
<dbReference type="PANTHER" id="PTHR36541:SF1">
    <property type="entry name" value="SUPEROXIDE REDUCTASE-RELATED"/>
    <property type="match status" value="1"/>
</dbReference>
<dbReference type="Pfam" id="PF06397">
    <property type="entry name" value="Desulfoferrod_N"/>
    <property type="match status" value="1"/>
</dbReference>
<dbReference type="InterPro" id="IPR051233">
    <property type="entry name" value="Desulfoferrodoxin_SOR"/>
</dbReference>
<evidence type="ECO:0000256" key="4">
    <source>
        <dbReference type="ARBA" id="ARBA00014839"/>
    </source>
</evidence>
<dbReference type="InterPro" id="IPR004462">
    <property type="entry name" value="Desulfoferrodoxin_N"/>
</dbReference>
<dbReference type="PANTHER" id="PTHR36541">
    <property type="entry name" value="SUPEROXIDE REDUCTASE-RELATED"/>
    <property type="match status" value="1"/>
</dbReference>
<dbReference type="CDD" id="cd03171">
    <property type="entry name" value="SORL_Dfx_classI"/>
    <property type="match status" value="1"/>
</dbReference>
<dbReference type="EMBL" id="DF238840">
    <property type="protein sequence ID" value="GAF27064.1"/>
    <property type="molecule type" value="Genomic_DNA"/>
</dbReference>
<evidence type="ECO:0000256" key="3">
    <source>
        <dbReference type="ARBA" id="ARBA00012679"/>
    </source>
</evidence>
<proteinExistence type="inferred from homology"/>
<dbReference type="GO" id="GO:0050605">
    <property type="term" value="F:superoxide reductase activity"/>
    <property type="evidence" value="ECO:0007669"/>
    <property type="project" value="UniProtKB-EC"/>
</dbReference>
<keyword evidence="6 12" id="KW-0479">Metal-binding</keyword>